<dbReference type="Gene3D" id="3.40.50.1000">
    <property type="entry name" value="HAD superfamily/HAD-like"/>
    <property type="match status" value="1"/>
</dbReference>
<evidence type="ECO:0000256" key="3">
    <source>
        <dbReference type="ARBA" id="ARBA00008746"/>
    </source>
</evidence>
<evidence type="ECO:0000256" key="16">
    <source>
        <dbReference type="ARBA" id="ARBA00029806"/>
    </source>
</evidence>
<dbReference type="GO" id="GO:0015444">
    <property type="term" value="F:P-type magnesium transporter activity"/>
    <property type="evidence" value="ECO:0007669"/>
    <property type="project" value="UniProtKB-EC"/>
</dbReference>
<dbReference type="Pfam" id="PF13246">
    <property type="entry name" value="Cation_ATPase"/>
    <property type="match status" value="1"/>
</dbReference>
<organism evidence="20 21">
    <name type="scientific">Clostridium cavendishii DSM 21758</name>
    <dbReference type="NCBI Taxonomy" id="1121302"/>
    <lineage>
        <taxon>Bacteria</taxon>
        <taxon>Bacillati</taxon>
        <taxon>Bacillota</taxon>
        <taxon>Clostridia</taxon>
        <taxon>Eubacteriales</taxon>
        <taxon>Clostridiaceae</taxon>
        <taxon>Clostridium</taxon>
    </lineage>
</organism>
<dbReference type="Gene3D" id="2.70.150.10">
    <property type="entry name" value="Calcium-transporting ATPase, cytoplasmic transduction domain A"/>
    <property type="match status" value="1"/>
</dbReference>
<evidence type="ECO:0000313" key="21">
    <source>
        <dbReference type="Proteomes" id="UP000184310"/>
    </source>
</evidence>
<dbReference type="InterPro" id="IPR023299">
    <property type="entry name" value="ATPase_P-typ_cyto_dom_N"/>
</dbReference>
<dbReference type="InterPro" id="IPR059000">
    <property type="entry name" value="ATPase_P-type_domA"/>
</dbReference>
<evidence type="ECO:0000256" key="10">
    <source>
        <dbReference type="ARBA" id="ARBA00022741"/>
    </source>
</evidence>
<dbReference type="AlphaFoldDB" id="A0A1M6SLV2"/>
<dbReference type="PROSITE" id="PS00154">
    <property type="entry name" value="ATPASE_E1_E2"/>
    <property type="match status" value="1"/>
</dbReference>
<dbReference type="InterPro" id="IPR001757">
    <property type="entry name" value="P_typ_ATPase"/>
</dbReference>
<dbReference type="SMART" id="SM00831">
    <property type="entry name" value="Cation_ATPase_N"/>
    <property type="match status" value="1"/>
</dbReference>
<keyword evidence="9 18" id="KW-0812">Transmembrane</keyword>
<dbReference type="InterPro" id="IPR006415">
    <property type="entry name" value="P-type_ATPase_IIIB"/>
</dbReference>
<reference evidence="20 21" key="1">
    <citation type="submission" date="2016-11" db="EMBL/GenBank/DDBJ databases">
        <authorList>
            <person name="Jaros S."/>
            <person name="Januszkiewicz K."/>
            <person name="Wedrychowicz H."/>
        </authorList>
    </citation>
    <scope>NUCLEOTIDE SEQUENCE [LARGE SCALE GENOMIC DNA]</scope>
    <source>
        <strain evidence="20 21">DSM 21758</strain>
    </source>
</reference>
<dbReference type="CDD" id="cd02077">
    <property type="entry name" value="P-type_ATPase_Mg"/>
    <property type="match status" value="1"/>
</dbReference>
<dbReference type="Gene3D" id="1.20.1110.10">
    <property type="entry name" value="Calcium-transporting ATPase, transmembrane domain"/>
    <property type="match status" value="1"/>
</dbReference>
<feature type="transmembrane region" description="Helical" evidence="18">
    <location>
        <begin position="244"/>
        <end position="262"/>
    </location>
</feature>
<dbReference type="SUPFAM" id="SSF81665">
    <property type="entry name" value="Calcium ATPase, transmembrane domain M"/>
    <property type="match status" value="1"/>
</dbReference>
<dbReference type="STRING" id="1121302.SAMN02745163_03848"/>
<dbReference type="InterPro" id="IPR023214">
    <property type="entry name" value="HAD_sf"/>
</dbReference>
<feature type="transmembrane region" description="Helical" evidence="18">
    <location>
        <begin position="274"/>
        <end position="298"/>
    </location>
</feature>
<dbReference type="InterPro" id="IPR044492">
    <property type="entry name" value="P_typ_ATPase_HD_dom"/>
</dbReference>
<evidence type="ECO:0000256" key="12">
    <source>
        <dbReference type="ARBA" id="ARBA00022842"/>
    </source>
</evidence>
<accession>A0A1M6SLV2</accession>
<dbReference type="InterPro" id="IPR036412">
    <property type="entry name" value="HAD-like_sf"/>
</dbReference>
<dbReference type="InterPro" id="IPR018303">
    <property type="entry name" value="ATPase_P-typ_P_site"/>
</dbReference>
<dbReference type="NCBIfam" id="TIGR01494">
    <property type="entry name" value="ATPase_P-type"/>
    <property type="match status" value="2"/>
</dbReference>
<dbReference type="NCBIfam" id="TIGR01524">
    <property type="entry name" value="ATPase-IIIB_Mg"/>
    <property type="match status" value="1"/>
</dbReference>
<comment type="subcellular location">
    <subcellularLocation>
        <location evidence="2">Cell inner membrane</location>
        <topology evidence="2">Multi-pass membrane protein</topology>
    </subcellularLocation>
</comment>
<dbReference type="RefSeq" id="WP_242958448.1">
    <property type="nucleotide sequence ID" value="NZ_FQZB01000017.1"/>
</dbReference>
<keyword evidence="15 18" id="KW-0472">Membrane</keyword>
<evidence type="ECO:0000256" key="2">
    <source>
        <dbReference type="ARBA" id="ARBA00004429"/>
    </source>
</evidence>
<keyword evidence="12" id="KW-0460">Magnesium</keyword>
<keyword evidence="11" id="KW-0067">ATP-binding</keyword>
<evidence type="ECO:0000256" key="15">
    <source>
        <dbReference type="ARBA" id="ARBA00023136"/>
    </source>
</evidence>
<keyword evidence="21" id="KW-1185">Reference proteome</keyword>
<keyword evidence="8" id="KW-0597">Phosphoprotein</keyword>
<comment type="similarity">
    <text evidence="3">Belongs to the cation transport ATPase (P-type) (TC 3.A.3) family. Type IIIB subfamily.</text>
</comment>
<dbReference type="GO" id="GO:0005886">
    <property type="term" value="C:plasma membrane"/>
    <property type="evidence" value="ECO:0007669"/>
    <property type="project" value="UniProtKB-SubCell"/>
</dbReference>
<keyword evidence="7" id="KW-0997">Cell inner membrane</keyword>
<feature type="transmembrane region" description="Helical" evidence="18">
    <location>
        <begin position="822"/>
        <end position="841"/>
    </location>
</feature>
<sequence length="853" mass="95650">MELKKFTDVIEKKLMEPFFKQLDTSINGLSEEEAERRLEIYGYNELGKEKSHSVIYNFFINFKNPLVILLLVLAVISYITGDLRAAIVMLCMVALGVVLKFVQESKADESAEKLKAMVSTTATVIRDGEQKEIELREVVPGDIIHLSSGDMIPADLILITSKDLFVNQSSLTGESLPVEKQVTEENTNNPLEDKNLCFMGTNVESGTAIAVVLNTGKKTYFGQLSSRLTVERELTSFDKGINDYTWLMIKFLLVMAPIVFLINGLIKGSWMEAFLYGVAVAVGLTPEMLPMIVTVNLSKGAMSMARKKVIVKKLNAIQNFGAMDILCTDKTGTITCGKVILEKHLNIYNKNSDRVLKYGYINSFYQTGLKNVMDTAILEHKNDSVEFDIADKYEKIDEIPFDFIRKRMSVVVRNKRMEDVVICKGAVEEVLALCNKYETKEGTEPFVGRMSKEIEEIVTNLSKDGFRVLAIAYKIVKEYKKEYSIKDESELTLLGFMAFLDPPKETAAQAIAKFREYNVDVKILTGDNELVTRKICKEVNLPVEHILLGSDIENLTDEELGVEAEKVSVFAKLSPMHKERIIGALKSRNHVVGFMGDGINDAPALKAADVGISVDSAVDIAKESSDIILLENNLLVLEEGVLEGRRVFGNIVKYIKMTASSNFGNMFSVIAASIFVPFIPMLPIQVLTNNLLYDLSQTTIPTDTVDEAWIRKPRKWAVDEIKKFIFCIGPTSSVFDITTFIVMLYIFNCFGNPSLFQTGWFLESLFTQTLIIHVIRTNKIPFIQSRASKPLLITSLLIVTAGVILVNSPLASAFGFAKLPLMYYPILALTIFCYFLLTQLVKTLYIKKFKLDY</sequence>
<dbReference type="SFLD" id="SFLDS00003">
    <property type="entry name" value="Haloacid_Dehalogenase"/>
    <property type="match status" value="1"/>
</dbReference>
<dbReference type="InterPro" id="IPR023298">
    <property type="entry name" value="ATPase_P-typ_TM_dom_sf"/>
</dbReference>
<dbReference type="GO" id="GO:0005524">
    <property type="term" value="F:ATP binding"/>
    <property type="evidence" value="ECO:0007669"/>
    <property type="project" value="UniProtKB-KW"/>
</dbReference>
<evidence type="ECO:0000256" key="18">
    <source>
        <dbReference type="SAM" id="Phobius"/>
    </source>
</evidence>
<keyword evidence="6" id="KW-1003">Cell membrane</keyword>
<dbReference type="PANTHER" id="PTHR42861">
    <property type="entry name" value="CALCIUM-TRANSPORTING ATPASE"/>
    <property type="match status" value="1"/>
</dbReference>
<dbReference type="Pfam" id="PF00690">
    <property type="entry name" value="Cation_ATPase_N"/>
    <property type="match status" value="1"/>
</dbReference>
<dbReference type="EC" id="7.2.2.14" evidence="4"/>
<evidence type="ECO:0000256" key="17">
    <source>
        <dbReference type="ARBA" id="ARBA00047295"/>
    </source>
</evidence>
<proteinExistence type="inferred from homology"/>
<dbReference type="PRINTS" id="PR01836">
    <property type="entry name" value="MGATPASE"/>
</dbReference>
<feature type="transmembrane region" description="Helical" evidence="18">
    <location>
        <begin position="58"/>
        <end position="79"/>
    </location>
</feature>
<dbReference type="InterPro" id="IPR006068">
    <property type="entry name" value="ATPase_P-typ_cation-transptr_C"/>
</dbReference>
<dbReference type="Proteomes" id="UP000184310">
    <property type="component" value="Unassembled WGS sequence"/>
</dbReference>
<comment type="function">
    <text evidence="1">Mediates magnesium influx to the cytosol.</text>
</comment>
<evidence type="ECO:0000256" key="5">
    <source>
        <dbReference type="ARBA" id="ARBA00013555"/>
    </source>
</evidence>
<dbReference type="Gene3D" id="3.40.1110.10">
    <property type="entry name" value="Calcium-transporting ATPase, cytoplasmic domain N"/>
    <property type="match status" value="1"/>
</dbReference>
<keyword evidence="14 18" id="KW-1133">Transmembrane helix</keyword>
<dbReference type="InterPro" id="IPR008250">
    <property type="entry name" value="ATPase_P-typ_transduc_dom_A_sf"/>
</dbReference>
<evidence type="ECO:0000256" key="13">
    <source>
        <dbReference type="ARBA" id="ARBA00022967"/>
    </source>
</evidence>
<keyword evidence="13" id="KW-1278">Translocase</keyword>
<dbReference type="SFLD" id="SFLDG00002">
    <property type="entry name" value="C1.7:_P-type_atpase_like"/>
    <property type="match status" value="1"/>
</dbReference>
<evidence type="ECO:0000256" key="9">
    <source>
        <dbReference type="ARBA" id="ARBA00022692"/>
    </source>
</evidence>
<name>A0A1M6SLV2_9CLOT</name>
<feature type="domain" description="Cation-transporting P-type ATPase N-terminal" evidence="19">
    <location>
        <begin position="9"/>
        <end position="82"/>
    </location>
</feature>
<evidence type="ECO:0000256" key="1">
    <source>
        <dbReference type="ARBA" id="ARBA00003954"/>
    </source>
</evidence>
<feature type="transmembrane region" description="Helical" evidence="18">
    <location>
        <begin position="724"/>
        <end position="747"/>
    </location>
</feature>
<dbReference type="SFLD" id="SFLDF00027">
    <property type="entry name" value="p-type_atpase"/>
    <property type="match status" value="1"/>
</dbReference>
<dbReference type="Pfam" id="PF00689">
    <property type="entry name" value="Cation_ATPase_C"/>
    <property type="match status" value="1"/>
</dbReference>
<evidence type="ECO:0000256" key="14">
    <source>
        <dbReference type="ARBA" id="ARBA00022989"/>
    </source>
</evidence>
<evidence type="ECO:0000256" key="4">
    <source>
        <dbReference type="ARBA" id="ARBA00012786"/>
    </source>
</evidence>
<comment type="catalytic activity">
    <reaction evidence="17">
        <text>Mg(2+)(out) + ATP + H2O = Mg(2+)(in) + ADP + phosphate + H(+)</text>
        <dbReference type="Rhea" id="RHEA:10260"/>
        <dbReference type="ChEBI" id="CHEBI:15377"/>
        <dbReference type="ChEBI" id="CHEBI:15378"/>
        <dbReference type="ChEBI" id="CHEBI:18420"/>
        <dbReference type="ChEBI" id="CHEBI:30616"/>
        <dbReference type="ChEBI" id="CHEBI:43474"/>
        <dbReference type="ChEBI" id="CHEBI:456216"/>
        <dbReference type="EC" id="7.2.2.14"/>
    </reaction>
</comment>
<protein>
    <recommendedName>
        <fullName evidence="5">Magnesium-transporting ATPase, P-type 1</fullName>
        <ecNumber evidence="4">7.2.2.14</ecNumber>
    </recommendedName>
    <alternativeName>
        <fullName evidence="16">Mg(2+) transport ATPase, P-type 1</fullName>
    </alternativeName>
</protein>
<evidence type="ECO:0000256" key="6">
    <source>
        <dbReference type="ARBA" id="ARBA00022475"/>
    </source>
</evidence>
<evidence type="ECO:0000259" key="19">
    <source>
        <dbReference type="SMART" id="SM00831"/>
    </source>
</evidence>
<dbReference type="SUPFAM" id="SSF81653">
    <property type="entry name" value="Calcium ATPase, transduction domain A"/>
    <property type="match status" value="1"/>
</dbReference>
<evidence type="ECO:0000256" key="7">
    <source>
        <dbReference type="ARBA" id="ARBA00022519"/>
    </source>
</evidence>
<evidence type="ECO:0000256" key="11">
    <source>
        <dbReference type="ARBA" id="ARBA00022840"/>
    </source>
</evidence>
<dbReference type="EMBL" id="FQZB01000017">
    <property type="protein sequence ID" value="SHK45712.1"/>
    <property type="molecule type" value="Genomic_DNA"/>
</dbReference>
<evidence type="ECO:0000313" key="20">
    <source>
        <dbReference type="EMBL" id="SHK45712.1"/>
    </source>
</evidence>
<dbReference type="SUPFAM" id="SSF56784">
    <property type="entry name" value="HAD-like"/>
    <property type="match status" value="1"/>
</dbReference>
<gene>
    <name evidence="20" type="ORF">SAMN02745163_03848</name>
</gene>
<dbReference type="GO" id="GO:0016887">
    <property type="term" value="F:ATP hydrolysis activity"/>
    <property type="evidence" value="ECO:0007669"/>
    <property type="project" value="InterPro"/>
</dbReference>
<evidence type="ECO:0000256" key="8">
    <source>
        <dbReference type="ARBA" id="ARBA00022553"/>
    </source>
</evidence>
<dbReference type="NCBIfam" id="NF011702">
    <property type="entry name" value="PRK15122.1"/>
    <property type="match status" value="1"/>
</dbReference>
<feature type="transmembrane region" description="Helical" evidence="18">
    <location>
        <begin position="759"/>
        <end position="778"/>
    </location>
</feature>
<feature type="transmembrane region" description="Helical" evidence="18">
    <location>
        <begin position="790"/>
        <end position="810"/>
    </location>
</feature>
<dbReference type="Pfam" id="PF00122">
    <property type="entry name" value="E1-E2_ATPase"/>
    <property type="match status" value="1"/>
</dbReference>
<dbReference type="InterPro" id="IPR004014">
    <property type="entry name" value="ATPase_P-typ_cation-transptr_N"/>
</dbReference>
<keyword evidence="10" id="KW-0547">Nucleotide-binding</keyword>